<dbReference type="SUPFAM" id="SSF159501">
    <property type="entry name" value="EreA/ChaN-like"/>
    <property type="match status" value="1"/>
</dbReference>
<dbReference type="Proteomes" id="UP000249248">
    <property type="component" value="Unassembled WGS sequence"/>
</dbReference>
<proteinExistence type="predicted"/>
<evidence type="ECO:0008006" key="3">
    <source>
        <dbReference type="Google" id="ProtNLM"/>
    </source>
</evidence>
<dbReference type="AlphaFoldDB" id="A0A2W1NLK3"/>
<protein>
    <recommendedName>
        <fullName evidence="3">Haem-binding uptake Tiki superfamily ChaN domain-containing protein</fullName>
    </recommendedName>
</protein>
<sequence>MPFCAFNQDFGEYIKENAIEIDSNVNSRPEVYAAISKFELIMVGEMHGTQEPAGLVDVLAKVIVKNEGFVSVGLEIPTDELSNFIKNPTEENLLNSVFFSKENIDGRNGQAWFDLILNCTKDTSINLFFFDNVVEGEIRDSIMYLGILNQKLKFPESKIITISGNIHNWSLPYNDMPTMGMYCLNDTINFTRDKACSINHAYSEGTLLNNTGNGLEMRTITFKESVYSKSVEYENYLLFYKFGSKNKHNCLYYSKKVNHSAEVKR</sequence>
<name>A0A2W1NLK3_9FLAO</name>
<dbReference type="EMBL" id="QKSB01000035">
    <property type="protein sequence ID" value="PZE15588.1"/>
    <property type="molecule type" value="Genomic_DNA"/>
</dbReference>
<comment type="caution">
    <text evidence="1">The sequence shown here is derived from an EMBL/GenBank/DDBJ whole genome shotgun (WGS) entry which is preliminary data.</text>
</comment>
<keyword evidence="2" id="KW-1185">Reference proteome</keyword>
<accession>A0A2W1NLK3</accession>
<evidence type="ECO:0000313" key="1">
    <source>
        <dbReference type="EMBL" id="PZE15588.1"/>
    </source>
</evidence>
<evidence type="ECO:0000313" key="2">
    <source>
        <dbReference type="Proteomes" id="UP000249248"/>
    </source>
</evidence>
<gene>
    <name evidence="1" type="ORF">DNU06_17305</name>
</gene>
<reference evidence="1 2" key="1">
    <citation type="submission" date="2018-06" db="EMBL/GenBank/DDBJ databases">
        <title>The draft genome sequence of Crocinitomix sp. SM1701.</title>
        <authorList>
            <person name="Zhang X."/>
        </authorList>
    </citation>
    <scope>NUCLEOTIDE SEQUENCE [LARGE SCALE GENOMIC DNA]</scope>
    <source>
        <strain evidence="1 2">SM1701</strain>
    </source>
</reference>
<organism evidence="1 2">
    <name type="scientific">Putridiphycobacter roseus</name>
    <dbReference type="NCBI Taxonomy" id="2219161"/>
    <lineage>
        <taxon>Bacteria</taxon>
        <taxon>Pseudomonadati</taxon>
        <taxon>Bacteroidota</taxon>
        <taxon>Flavobacteriia</taxon>
        <taxon>Flavobacteriales</taxon>
        <taxon>Crocinitomicaceae</taxon>
        <taxon>Putridiphycobacter</taxon>
    </lineage>
</organism>